<proteinExistence type="predicted"/>
<dbReference type="AlphaFoldDB" id="A0A392R757"/>
<accession>A0A392R757</accession>
<keyword evidence="2" id="KW-1185">Reference proteome</keyword>
<dbReference type="Proteomes" id="UP000265520">
    <property type="component" value="Unassembled WGS sequence"/>
</dbReference>
<evidence type="ECO:0000313" key="2">
    <source>
        <dbReference type="Proteomes" id="UP000265520"/>
    </source>
</evidence>
<name>A0A392R757_9FABA</name>
<protein>
    <submittedName>
        <fullName evidence="1">Uncharacterized protein</fullName>
    </submittedName>
</protein>
<comment type="caution">
    <text evidence="1">The sequence shown here is derived from an EMBL/GenBank/DDBJ whole genome shotgun (WGS) entry which is preliminary data.</text>
</comment>
<evidence type="ECO:0000313" key="1">
    <source>
        <dbReference type="EMBL" id="MCI32433.1"/>
    </source>
</evidence>
<dbReference type="EMBL" id="LXQA010195508">
    <property type="protein sequence ID" value="MCI32433.1"/>
    <property type="molecule type" value="Genomic_DNA"/>
</dbReference>
<reference evidence="1 2" key="1">
    <citation type="journal article" date="2018" name="Front. Plant Sci.">
        <title>Red Clover (Trifolium pratense) and Zigzag Clover (T. medium) - A Picture of Genomic Similarities and Differences.</title>
        <authorList>
            <person name="Dluhosova J."/>
            <person name="Istvanek J."/>
            <person name="Nedelnik J."/>
            <person name="Repkova J."/>
        </authorList>
    </citation>
    <scope>NUCLEOTIDE SEQUENCE [LARGE SCALE GENOMIC DNA]</scope>
    <source>
        <strain evidence="2">cv. 10/8</strain>
        <tissue evidence="1">Leaf</tissue>
    </source>
</reference>
<sequence length="73" mass="8115">MVVVKNHPWSSKAKMVPNSLSKLATNFCLDEVLVLTPTTTLFLVVTFHSNSMSPIQSLLGFHFKSSEETPFGF</sequence>
<organism evidence="1 2">
    <name type="scientific">Trifolium medium</name>
    <dbReference type="NCBI Taxonomy" id="97028"/>
    <lineage>
        <taxon>Eukaryota</taxon>
        <taxon>Viridiplantae</taxon>
        <taxon>Streptophyta</taxon>
        <taxon>Embryophyta</taxon>
        <taxon>Tracheophyta</taxon>
        <taxon>Spermatophyta</taxon>
        <taxon>Magnoliopsida</taxon>
        <taxon>eudicotyledons</taxon>
        <taxon>Gunneridae</taxon>
        <taxon>Pentapetalae</taxon>
        <taxon>rosids</taxon>
        <taxon>fabids</taxon>
        <taxon>Fabales</taxon>
        <taxon>Fabaceae</taxon>
        <taxon>Papilionoideae</taxon>
        <taxon>50 kb inversion clade</taxon>
        <taxon>NPAAA clade</taxon>
        <taxon>Hologalegina</taxon>
        <taxon>IRL clade</taxon>
        <taxon>Trifolieae</taxon>
        <taxon>Trifolium</taxon>
    </lineage>
</organism>